<organism evidence="1">
    <name type="scientific">Phytophthora nicotianae</name>
    <name type="common">Potato buckeye rot agent</name>
    <name type="synonym">Phytophthora parasitica</name>
    <dbReference type="NCBI Taxonomy" id="4792"/>
    <lineage>
        <taxon>Eukaryota</taxon>
        <taxon>Sar</taxon>
        <taxon>Stramenopiles</taxon>
        <taxon>Oomycota</taxon>
        <taxon>Peronosporomycetes</taxon>
        <taxon>Peronosporales</taxon>
        <taxon>Peronosporaceae</taxon>
        <taxon>Phytophthora</taxon>
    </lineage>
</organism>
<protein>
    <submittedName>
        <fullName evidence="1">Uncharacterized protein</fullName>
    </submittedName>
</protein>
<sequence>GTLKVQNVGFKKQVTGSAEVDLVRLEANADADDP</sequence>
<dbReference type="Proteomes" id="UP000054532">
    <property type="component" value="Unassembled WGS sequence"/>
</dbReference>
<proteinExistence type="predicted"/>
<name>W2GGB4_PHYNI</name>
<evidence type="ECO:0000313" key="1">
    <source>
        <dbReference type="EMBL" id="ETK82088.1"/>
    </source>
</evidence>
<dbReference type="Proteomes" id="UP000053236">
    <property type="component" value="Unassembled WGS sequence"/>
</dbReference>
<dbReference type="AlphaFoldDB" id="W2GGB4"/>
<feature type="non-terminal residue" evidence="1">
    <location>
        <position position="1"/>
    </location>
</feature>
<evidence type="ECO:0000313" key="2">
    <source>
        <dbReference type="EMBL" id="ETM30785.1"/>
    </source>
</evidence>
<dbReference type="EMBL" id="KI687290">
    <property type="protein sequence ID" value="ETK82088.1"/>
    <property type="molecule type" value="Genomic_DNA"/>
</dbReference>
<accession>W2GGB4</accession>
<reference evidence="1" key="1">
    <citation type="submission" date="2013-11" db="EMBL/GenBank/DDBJ databases">
        <title>The Genome Sequence of Phytophthora parasitica CJ02B3.</title>
        <authorList>
            <consortium name="The Broad Institute Genomics Platform"/>
            <person name="Russ C."/>
            <person name="Tyler B."/>
            <person name="Panabieres F."/>
            <person name="Shan W."/>
            <person name="Tripathy S."/>
            <person name="Grunwald N."/>
            <person name="Machado M."/>
            <person name="Johnson C.S."/>
            <person name="Arredondo F."/>
            <person name="Hong C."/>
            <person name="Coffey M."/>
            <person name="Young S.K."/>
            <person name="Zeng Q."/>
            <person name="Gargeya S."/>
            <person name="Fitzgerald M."/>
            <person name="Abouelleil A."/>
            <person name="Alvarado L."/>
            <person name="Chapman S.B."/>
            <person name="Gainer-Dewar J."/>
            <person name="Goldberg J."/>
            <person name="Griggs A."/>
            <person name="Gujja S."/>
            <person name="Hansen M."/>
            <person name="Howarth C."/>
            <person name="Imamovic A."/>
            <person name="Ireland A."/>
            <person name="Larimer J."/>
            <person name="McCowan C."/>
            <person name="Murphy C."/>
            <person name="Pearson M."/>
            <person name="Poon T.W."/>
            <person name="Priest M."/>
            <person name="Roberts A."/>
            <person name="Saif S."/>
            <person name="Shea T."/>
            <person name="Sykes S."/>
            <person name="Wortman J."/>
            <person name="Nusbaum C."/>
            <person name="Birren B."/>
        </authorList>
    </citation>
    <scope>NUCLEOTIDE SEQUENCE [LARGE SCALE GENOMIC DNA]</scope>
    <source>
        <strain evidence="1">CJ02B3</strain>
    </source>
</reference>
<reference evidence="2" key="2">
    <citation type="submission" date="2013-11" db="EMBL/GenBank/DDBJ databases">
        <title>The Genome Sequence of Phytophthora parasitica IAC_01/95.</title>
        <authorList>
            <consortium name="The Broad Institute Genomics Platform"/>
            <person name="Russ C."/>
            <person name="Tyler B."/>
            <person name="Panabieres F."/>
            <person name="Shan W."/>
            <person name="Tripathy S."/>
            <person name="Grunwald N."/>
            <person name="Machado M."/>
            <person name="Johnson C.S."/>
            <person name="Arredondo F."/>
            <person name="Hong C."/>
            <person name="Coffey M."/>
            <person name="Young S.K."/>
            <person name="Zeng Q."/>
            <person name="Gargeya S."/>
            <person name="Fitzgerald M."/>
            <person name="Abouelleil A."/>
            <person name="Alvarado L."/>
            <person name="Chapman S.B."/>
            <person name="Gainer-Dewar J."/>
            <person name="Goldberg J."/>
            <person name="Griggs A."/>
            <person name="Gujja S."/>
            <person name="Hansen M."/>
            <person name="Howarth C."/>
            <person name="Imamovic A."/>
            <person name="Ireland A."/>
            <person name="Larimer J."/>
            <person name="McCowan C."/>
            <person name="Murphy C."/>
            <person name="Pearson M."/>
            <person name="Poon T.W."/>
            <person name="Priest M."/>
            <person name="Roberts A."/>
            <person name="Saif S."/>
            <person name="Shea T."/>
            <person name="Sykes S."/>
            <person name="Wortman J."/>
            <person name="Nusbaum C."/>
            <person name="Birren B."/>
        </authorList>
    </citation>
    <scope>NUCLEOTIDE SEQUENCE [LARGE SCALE GENOMIC DNA]</scope>
    <source>
        <strain evidence="2">IAC_01/95</strain>
    </source>
</reference>
<gene>
    <name evidence="2" type="ORF">L914_21540</name>
    <name evidence="1" type="ORF">L915_12466</name>
</gene>
<dbReference type="EMBL" id="KI696788">
    <property type="protein sequence ID" value="ETM30785.1"/>
    <property type="molecule type" value="Genomic_DNA"/>
</dbReference>